<protein>
    <recommendedName>
        <fullName evidence="4">Glycosyltransferase</fullName>
        <ecNumber evidence="4">2.4.1.-</ecNumber>
    </recommendedName>
</protein>
<dbReference type="InterPro" id="IPR002213">
    <property type="entry name" value="UDP_glucos_trans"/>
</dbReference>
<sequence>MIRSLHTYNLAIINNSATGTGTMVRHRILLVIYPAQGHINPALEFAKRLISMDAHVTLVVTVYLHNRMVNKPSIPGLSFAPFSDGHDTGFRPGDAREEEYKLYDSELKRRGSEFLSDLITSSTEQGHPFTCLTYTLLVPWAQEVARGFHLPWAFLWVEPATVFTILYYYFHGYDKYINEKTKEENNASSSSSSCSSISLPGLPFLLSARELPSFLLVGRASFLSFFVEHFKEQFQELDKETNPTVLVNTFEALEAESLRAVDGVNMIPIGPLLPSAFLDGRKPNDTSFGGDLLQVDSNDYIEWLDSKAEMSVVYISFGSFFKISKRQREEIAMALLECGRPFLWVMKEEEELSCMEELREKGKIVKWCSQVQVLSHGSVGCFVTHCGWNSTLESVVCGVPVVAFPQWSDQMTNAKLIEQVWKIGVRVVAVEDEEEEGGGIVKGGEIKKCVEVVMESNGEKAKEMRENGEKWKMMAKDAAKEGGPSDTNLKAFLNATLSSTRIS</sequence>
<comment type="similarity">
    <text evidence="1 3">Belongs to the UDP-glycosyltransferase family.</text>
</comment>
<dbReference type="Gene3D" id="3.40.50.2000">
    <property type="entry name" value="Glycogen Phosphorylase B"/>
    <property type="match status" value="2"/>
</dbReference>
<dbReference type="SUPFAM" id="SSF53756">
    <property type="entry name" value="UDP-Glycosyltransferase/glycogen phosphorylase"/>
    <property type="match status" value="1"/>
</dbReference>
<dbReference type="PROSITE" id="PS00375">
    <property type="entry name" value="UDPGT"/>
    <property type="match status" value="1"/>
</dbReference>
<reference evidence="5 6" key="1">
    <citation type="journal article" date="2023" name="Plants (Basel)">
        <title>Bridging the Gap: Combining Genomics and Transcriptomics Approaches to Understand Stylosanthes scabra, an Orphan Legume from the Brazilian Caatinga.</title>
        <authorList>
            <person name="Ferreira-Neto J.R.C."/>
            <person name="da Silva M.D."/>
            <person name="Binneck E."/>
            <person name="de Melo N.F."/>
            <person name="da Silva R.H."/>
            <person name="de Melo A.L.T.M."/>
            <person name="Pandolfi V."/>
            <person name="Bustamante F.O."/>
            <person name="Brasileiro-Vidal A.C."/>
            <person name="Benko-Iseppon A.M."/>
        </authorList>
    </citation>
    <scope>NUCLEOTIDE SEQUENCE [LARGE SCALE GENOMIC DNA]</scope>
    <source>
        <tissue evidence="5">Leaves</tissue>
    </source>
</reference>
<dbReference type="Proteomes" id="UP001341840">
    <property type="component" value="Unassembled WGS sequence"/>
</dbReference>
<keyword evidence="3" id="KW-0328">Glycosyltransferase</keyword>
<name>A0ABU6S3K4_9FABA</name>
<dbReference type="Pfam" id="PF00201">
    <property type="entry name" value="UDPGT"/>
    <property type="match status" value="1"/>
</dbReference>
<comment type="caution">
    <text evidence="5">The sequence shown here is derived from an EMBL/GenBank/DDBJ whole genome shotgun (WGS) entry which is preliminary data.</text>
</comment>
<evidence type="ECO:0000256" key="4">
    <source>
        <dbReference type="RuleBase" id="RU362057"/>
    </source>
</evidence>
<keyword evidence="2 3" id="KW-0808">Transferase</keyword>
<accession>A0ABU6S3K4</accession>
<dbReference type="PANTHER" id="PTHR11926:SF870">
    <property type="entry name" value="UDP-GLYCOSYLTRANSFERASE 75B1"/>
    <property type="match status" value="1"/>
</dbReference>
<evidence type="ECO:0000313" key="5">
    <source>
        <dbReference type="EMBL" id="MED6130800.1"/>
    </source>
</evidence>
<organism evidence="5 6">
    <name type="scientific">Stylosanthes scabra</name>
    <dbReference type="NCBI Taxonomy" id="79078"/>
    <lineage>
        <taxon>Eukaryota</taxon>
        <taxon>Viridiplantae</taxon>
        <taxon>Streptophyta</taxon>
        <taxon>Embryophyta</taxon>
        <taxon>Tracheophyta</taxon>
        <taxon>Spermatophyta</taxon>
        <taxon>Magnoliopsida</taxon>
        <taxon>eudicotyledons</taxon>
        <taxon>Gunneridae</taxon>
        <taxon>Pentapetalae</taxon>
        <taxon>rosids</taxon>
        <taxon>fabids</taxon>
        <taxon>Fabales</taxon>
        <taxon>Fabaceae</taxon>
        <taxon>Papilionoideae</taxon>
        <taxon>50 kb inversion clade</taxon>
        <taxon>dalbergioids sensu lato</taxon>
        <taxon>Dalbergieae</taxon>
        <taxon>Pterocarpus clade</taxon>
        <taxon>Stylosanthes</taxon>
    </lineage>
</organism>
<gene>
    <name evidence="5" type="ORF">PIB30_003819</name>
</gene>
<dbReference type="PANTHER" id="PTHR11926">
    <property type="entry name" value="GLUCOSYL/GLUCURONOSYL TRANSFERASES"/>
    <property type="match status" value="1"/>
</dbReference>
<evidence type="ECO:0000256" key="3">
    <source>
        <dbReference type="RuleBase" id="RU003718"/>
    </source>
</evidence>
<evidence type="ECO:0000313" key="6">
    <source>
        <dbReference type="Proteomes" id="UP001341840"/>
    </source>
</evidence>
<keyword evidence="6" id="KW-1185">Reference proteome</keyword>
<dbReference type="CDD" id="cd03784">
    <property type="entry name" value="GT1_Gtf-like"/>
    <property type="match status" value="1"/>
</dbReference>
<dbReference type="InterPro" id="IPR035595">
    <property type="entry name" value="UDP_glycos_trans_CS"/>
</dbReference>
<dbReference type="EC" id="2.4.1.-" evidence="4"/>
<evidence type="ECO:0000256" key="1">
    <source>
        <dbReference type="ARBA" id="ARBA00009995"/>
    </source>
</evidence>
<proteinExistence type="inferred from homology"/>
<evidence type="ECO:0000256" key="2">
    <source>
        <dbReference type="ARBA" id="ARBA00022679"/>
    </source>
</evidence>
<dbReference type="EMBL" id="JASCZI010060422">
    <property type="protein sequence ID" value="MED6130800.1"/>
    <property type="molecule type" value="Genomic_DNA"/>
</dbReference>